<evidence type="ECO:0000256" key="2">
    <source>
        <dbReference type="ARBA" id="ARBA00022603"/>
    </source>
</evidence>
<keyword evidence="4 8" id="KW-0949">S-adenosyl-L-methionine</keyword>
<sequence length="408" mass="45993">MSMCPTGYELIFEGLAKVCIPSPELYKRSNGIYEPSWAPTFYNPEMVENRDITMAVLLSILRGYKKSFVFVDPMAATGVRSIRFALEIGKEIDVPLSIYIGDISAKSINIIKHNVSINRIYDIHNISISINLIDANEYIYYLKRNGVVMDYIDLDPFGTPAPYVHSAMACIKREGVVGVTATDVAVLEGKYANTLYRRYGVKGVKTHISKEIAVRTLLLFLLRVVATFDRFIQPVLSYQYKHYVRTFVSVSEGAFKTDAVLAKCVGRLWHCMSCGYSMFESLSNGSNFVKRCPICGSNMVVVEPLWICNLVNKDFVKLVYANALNMPWLKESTINILSKLSETSYDLPTIRISVLARKLKTSIPQVSRVLKCLEEYGVVAYRSIFYEDGILANASEDLLIKCIKSQNE</sequence>
<dbReference type="RefSeq" id="WP_285272830.1">
    <property type="nucleotide sequence ID" value="NZ_JASNVW010000001.1"/>
</dbReference>
<dbReference type="Pfam" id="PF02005">
    <property type="entry name" value="TRM"/>
    <property type="match status" value="1"/>
</dbReference>
<name>A0ABD4Z3Y7_9CREN</name>
<evidence type="ECO:0000256" key="8">
    <source>
        <dbReference type="PROSITE-ProRule" id="PRU00958"/>
    </source>
</evidence>
<keyword evidence="6 8" id="KW-0694">RNA-binding</keyword>
<reference evidence="9 10" key="1">
    <citation type="submission" date="2023-05" db="EMBL/GenBank/DDBJ databases">
        <title>A new hyperthermophilic archaea 'Ignisphaera cupida' sp. nov. and description of the family 'Ignisphaeraceae' fam. nov.</title>
        <authorList>
            <person name="Podosokorskaya O.A."/>
            <person name="Elcheninov A.G."/>
            <person name="Klukina A."/>
            <person name="Merkel A.Y."/>
        </authorList>
    </citation>
    <scope>NUCLEOTIDE SEQUENCE [LARGE SCALE GENOMIC DNA]</scope>
    <source>
        <strain evidence="9 10">4213-co</strain>
    </source>
</reference>
<keyword evidence="2 8" id="KW-0489">Methyltransferase</keyword>
<keyword evidence="1 8" id="KW-0820">tRNA-binding</keyword>
<proteinExistence type="inferred from homology"/>
<comment type="caution">
    <text evidence="9">The sequence shown here is derived from an EMBL/GenBank/DDBJ whole genome shotgun (WGS) entry which is preliminary data.</text>
</comment>
<dbReference type="InterPro" id="IPR002905">
    <property type="entry name" value="Trm1"/>
</dbReference>
<dbReference type="GO" id="GO:0008033">
    <property type="term" value="P:tRNA processing"/>
    <property type="evidence" value="ECO:0007669"/>
    <property type="project" value="UniProtKB-UniRule"/>
</dbReference>
<dbReference type="PROSITE" id="PS51626">
    <property type="entry name" value="SAM_MT_TRM1"/>
    <property type="match status" value="1"/>
</dbReference>
<gene>
    <name evidence="9" type="ORF">QPL79_00510</name>
</gene>
<organism evidence="9 10">
    <name type="scientific">Ignisphaera cupida</name>
    <dbReference type="NCBI Taxonomy" id="3050454"/>
    <lineage>
        <taxon>Archaea</taxon>
        <taxon>Thermoproteota</taxon>
        <taxon>Thermoprotei</taxon>
        <taxon>Desulfurococcales</taxon>
        <taxon>Desulfurococcaceae</taxon>
        <taxon>Ignisphaera</taxon>
    </lineage>
</organism>
<protein>
    <recommendedName>
        <fullName evidence="7">tRNA (guanine(26)-N(2))-dimethyltransferase</fullName>
        <ecNumber evidence="7">2.1.1.216</ecNumber>
    </recommendedName>
</protein>
<dbReference type="Gene3D" id="3.40.50.150">
    <property type="entry name" value="Vaccinia Virus protein VP39"/>
    <property type="match status" value="1"/>
</dbReference>
<dbReference type="PANTHER" id="PTHR10631:SF3">
    <property type="entry name" value="TRNA (GUANINE(26)-N(2))-DIMETHYLTRANSFERASE"/>
    <property type="match status" value="1"/>
</dbReference>
<accession>A0ABD4Z3Y7</accession>
<keyword evidence="5 8" id="KW-0819">tRNA processing</keyword>
<dbReference type="SUPFAM" id="SSF53335">
    <property type="entry name" value="S-adenosyl-L-methionine-dependent methyltransferases"/>
    <property type="match status" value="1"/>
</dbReference>
<comment type="similarity">
    <text evidence="8">Belongs to the class I-like SAM-binding methyltransferase superfamily. Trm1 family.</text>
</comment>
<dbReference type="EC" id="2.1.1.216" evidence="7"/>
<dbReference type="PANTHER" id="PTHR10631">
    <property type="entry name" value="N 2 ,N 2 -DIMETHYLGUANOSINE TRNA METHYLTRANSFERASE"/>
    <property type="match status" value="1"/>
</dbReference>
<keyword evidence="3 8" id="KW-0808">Transferase</keyword>
<dbReference type="EMBL" id="JASNVW010000001">
    <property type="protein sequence ID" value="MDK6027849.1"/>
    <property type="molecule type" value="Genomic_DNA"/>
</dbReference>
<evidence type="ECO:0000256" key="4">
    <source>
        <dbReference type="ARBA" id="ARBA00022691"/>
    </source>
</evidence>
<dbReference type="GO" id="GO:0000049">
    <property type="term" value="F:tRNA binding"/>
    <property type="evidence" value="ECO:0007669"/>
    <property type="project" value="UniProtKB-UniRule"/>
</dbReference>
<evidence type="ECO:0000256" key="7">
    <source>
        <dbReference type="ARBA" id="ARBA00039099"/>
    </source>
</evidence>
<evidence type="ECO:0000256" key="5">
    <source>
        <dbReference type="ARBA" id="ARBA00022694"/>
    </source>
</evidence>
<dbReference type="InterPro" id="IPR029063">
    <property type="entry name" value="SAM-dependent_MTases_sf"/>
</dbReference>
<dbReference type="GO" id="GO:0160104">
    <property type="term" value="F:tRNA (guanine(26)-N2)-dimethyltransferase activity"/>
    <property type="evidence" value="ECO:0007669"/>
    <property type="project" value="UniProtKB-EC"/>
</dbReference>
<evidence type="ECO:0000256" key="6">
    <source>
        <dbReference type="ARBA" id="ARBA00022884"/>
    </source>
</evidence>
<evidence type="ECO:0000256" key="3">
    <source>
        <dbReference type="ARBA" id="ARBA00022679"/>
    </source>
</evidence>
<keyword evidence="10" id="KW-1185">Reference proteome</keyword>
<dbReference type="Proteomes" id="UP001529235">
    <property type="component" value="Unassembled WGS sequence"/>
</dbReference>
<evidence type="ECO:0000313" key="9">
    <source>
        <dbReference type="EMBL" id="MDK6027849.1"/>
    </source>
</evidence>
<evidence type="ECO:0000256" key="1">
    <source>
        <dbReference type="ARBA" id="ARBA00022555"/>
    </source>
</evidence>
<dbReference type="AlphaFoldDB" id="A0ABD4Z3Y7"/>
<dbReference type="GO" id="GO:0032259">
    <property type="term" value="P:methylation"/>
    <property type="evidence" value="ECO:0007669"/>
    <property type="project" value="UniProtKB-UniRule"/>
</dbReference>
<evidence type="ECO:0000313" key="10">
    <source>
        <dbReference type="Proteomes" id="UP001529235"/>
    </source>
</evidence>